<dbReference type="InterPro" id="IPR050808">
    <property type="entry name" value="Phage_Integrase"/>
</dbReference>
<dbReference type="AlphaFoldDB" id="A0A1Y5YBK2"/>
<dbReference type="InterPro" id="IPR002104">
    <property type="entry name" value="Integrase_catalytic"/>
</dbReference>
<protein>
    <submittedName>
        <fullName evidence="6">Site-specific recombinase XerD</fullName>
    </submittedName>
</protein>
<dbReference type="GO" id="GO:0003677">
    <property type="term" value="F:DNA binding"/>
    <property type="evidence" value="ECO:0007669"/>
    <property type="project" value="UniProtKB-KW"/>
</dbReference>
<evidence type="ECO:0000313" key="6">
    <source>
        <dbReference type="EMBL" id="SMD27039.1"/>
    </source>
</evidence>
<evidence type="ECO:0000256" key="2">
    <source>
        <dbReference type="ARBA" id="ARBA00022908"/>
    </source>
</evidence>
<name>A0A1Y5YBK2_KIBAR</name>
<proteinExistence type="inferred from homology"/>
<dbReference type="InterPro" id="IPR011010">
    <property type="entry name" value="DNA_brk_join_enz"/>
</dbReference>
<gene>
    <name evidence="6" type="ORF">SAMN05661093_10636</name>
</gene>
<comment type="similarity">
    <text evidence="1">Belongs to the 'phage' integrase family.</text>
</comment>
<dbReference type="GO" id="GO:0006310">
    <property type="term" value="P:DNA recombination"/>
    <property type="evidence" value="ECO:0007669"/>
    <property type="project" value="UniProtKB-KW"/>
</dbReference>
<organism evidence="6 7">
    <name type="scientific">Kibdelosporangium aridum</name>
    <dbReference type="NCBI Taxonomy" id="2030"/>
    <lineage>
        <taxon>Bacteria</taxon>
        <taxon>Bacillati</taxon>
        <taxon>Actinomycetota</taxon>
        <taxon>Actinomycetes</taxon>
        <taxon>Pseudonocardiales</taxon>
        <taxon>Pseudonocardiaceae</taxon>
        <taxon>Kibdelosporangium</taxon>
    </lineage>
</organism>
<dbReference type="EMBL" id="FWXV01000019">
    <property type="protein sequence ID" value="SMD27039.1"/>
    <property type="molecule type" value="Genomic_DNA"/>
</dbReference>
<evidence type="ECO:0000259" key="5">
    <source>
        <dbReference type="PROSITE" id="PS51898"/>
    </source>
</evidence>
<evidence type="ECO:0000256" key="4">
    <source>
        <dbReference type="ARBA" id="ARBA00023172"/>
    </source>
</evidence>
<keyword evidence="3" id="KW-0238">DNA-binding</keyword>
<evidence type="ECO:0000256" key="1">
    <source>
        <dbReference type="ARBA" id="ARBA00008857"/>
    </source>
</evidence>
<reference evidence="6 7" key="1">
    <citation type="submission" date="2017-04" db="EMBL/GenBank/DDBJ databases">
        <authorList>
            <person name="Afonso C.L."/>
            <person name="Miller P.J."/>
            <person name="Scott M.A."/>
            <person name="Spackman E."/>
            <person name="Goraichik I."/>
            <person name="Dimitrov K.M."/>
            <person name="Suarez D.L."/>
            <person name="Swayne D.E."/>
        </authorList>
    </citation>
    <scope>NUCLEOTIDE SEQUENCE [LARGE SCALE GENOMIC DNA]</scope>
    <source>
        <strain evidence="6 7">DSM 43828</strain>
    </source>
</reference>
<dbReference type="Gene3D" id="1.10.443.10">
    <property type="entry name" value="Intergrase catalytic core"/>
    <property type="match status" value="1"/>
</dbReference>
<dbReference type="RefSeq" id="WP_084434645.1">
    <property type="nucleotide sequence ID" value="NZ_FWXV01000019.1"/>
</dbReference>
<dbReference type="Proteomes" id="UP000192674">
    <property type="component" value="Unassembled WGS sequence"/>
</dbReference>
<evidence type="ECO:0000256" key="3">
    <source>
        <dbReference type="ARBA" id="ARBA00023125"/>
    </source>
</evidence>
<accession>A0A1Y5YBK2</accession>
<dbReference type="OrthoDB" id="4529782at2"/>
<sequence>MAWVEHTSGQHWRVRYRHADGTVTSEGGFISPTAAHTRAQEIEVDQHRGTFYDPTFGHTTVDQWLPRWWTTLTLDDTTLENYHYLIHTHITPRFGHIPLGELRASNITTWTADLHIAGYQHSTIVGIVSLFRRILGDAVEDGLIPANPIHPHRNRGTRAFRIHHEMLWATPEEVLRGARQAELFHNRTSALLIITAAWTGCRWGELAALQRHNTHADDRTIVIDPDTGALKETAHRQWLGPPKTPASARTITLPAFLAVLLKHHLASHDHPAVFASDTGSFLWRHTWRTRVFNPAFDGNDDQPHPTVRLSPIRPGLTFHELRHSHKTWLIAAGIPEIAQARRLGHRLDNRITEVYSHIADQIETHIQTALKHAWLDARHTLAQQPIPPPVTPRTGYIRRHLTTP</sequence>
<dbReference type="Gene3D" id="1.10.150.130">
    <property type="match status" value="1"/>
</dbReference>
<dbReference type="GO" id="GO:0015074">
    <property type="term" value="P:DNA integration"/>
    <property type="evidence" value="ECO:0007669"/>
    <property type="project" value="UniProtKB-KW"/>
</dbReference>
<dbReference type="PROSITE" id="PS51898">
    <property type="entry name" value="TYR_RECOMBINASE"/>
    <property type="match status" value="1"/>
</dbReference>
<keyword evidence="4" id="KW-0233">DNA recombination</keyword>
<keyword evidence="7" id="KW-1185">Reference proteome</keyword>
<dbReference type="PANTHER" id="PTHR30629:SF2">
    <property type="entry name" value="PROPHAGE INTEGRASE INTS-RELATED"/>
    <property type="match status" value="1"/>
</dbReference>
<keyword evidence="2" id="KW-0229">DNA integration</keyword>
<dbReference type="InterPro" id="IPR010998">
    <property type="entry name" value="Integrase_recombinase_N"/>
</dbReference>
<evidence type="ECO:0000313" key="7">
    <source>
        <dbReference type="Proteomes" id="UP000192674"/>
    </source>
</evidence>
<dbReference type="Pfam" id="PF00589">
    <property type="entry name" value="Phage_integrase"/>
    <property type="match status" value="1"/>
</dbReference>
<dbReference type="PANTHER" id="PTHR30629">
    <property type="entry name" value="PROPHAGE INTEGRASE"/>
    <property type="match status" value="1"/>
</dbReference>
<dbReference type="SUPFAM" id="SSF56349">
    <property type="entry name" value="DNA breaking-rejoining enzymes"/>
    <property type="match status" value="1"/>
</dbReference>
<dbReference type="InterPro" id="IPR004107">
    <property type="entry name" value="Integrase_SAM-like_N"/>
</dbReference>
<feature type="domain" description="Tyr recombinase" evidence="5">
    <location>
        <begin position="164"/>
        <end position="371"/>
    </location>
</feature>
<dbReference type="Pfam" id="PF14659">
    <property type="entry name" value="Phage_int_SAM_3"/>
    <property type="match status" value="1"/>
</dbReference>
<dbReference type="InterPro" id="IPR013762">
    <property type="entry name" value="Integrase-like_cat_sf"/>
</dbReference>